<evidence type="ECO:0000313" key="1">
    <source>
        <dbReference type="EMBL" id="EFZ14845.1"/>
    </source>
</evidence>
<dbReference type="AlphaFoldDB" id="E9IX58"/>
<feature type="non-terminal residue" evidence="1">
    <location>
        <position position="169"/>
    </location>
</feature>
<name>E9IX58_SOLIN</name>
<dbReference type="EMBL" id="GL766648">
    <property type="protein sequence ID" value="EFZ14845.1"/>
    <property type="molecule type" value="Genomic_DNA"/>
</dbReference>
<gene>
    <name evidence="1" type="ORF">SINV_09413</name>
</gene>
<proteinExistence type="predicted"/>
<protein>
    <submittedName>
        <fullName evidence="1">Uncharacterized protein</fullName>
    </submittedName>
</protein>
<dbReference type="HOGENOM" id="CLU_1580481_0_0_1"/>
<accession>E9IX58</accession>
<organism>
    <name type="scientific">Solenopsis invicta</name>
    <name type="common">Red imported fire ant</name>
    <name type="synonym">Solenopsis wagneri</name>
    <dbReference type="NCBI Taxonomy" id="13686"/>
    <lineage>
        <taxon>Eukaryota</taxon>
        <taxon>Metazoa</taxon>
        <taxon>Ecdysozoa</taxon>
        <taxon>Arthropoda</taxon>
        <taxon>Hexapoda</taxon>
        <taxon>Insecta</taxon>
        <taxon>Pterygota</taxon>
        <taxon>Neoptera</taxon>
        <taxon>Endopterygota</taxon>
        <taxon>Hymenoptera</taxon>
        <taxon>Apocrita</taxon>
        <taxon>Aculeata</taxon>
        <taxon>Formicoidea</taxon>
        <taxon>Formicidae</taxon>
        <taxon>Myrmicinae</taxon>
        <taxon>Solenopsis</taxon>
    </lineage>
</organism>
<sequence length="169" mass="19364">MESFEVVTLEQLEEIVMGLSKKKVNIVGSSVQTRSTTSKLAGAPRAGSVVSRHYTSRKRSRRNRRLQYRPSHNSNSLLNFCNSNHLSVIPFDNTHHTSSSYTRINHCIFSDFSLVTFYKQLLVPFLSNHDLIQVSLDFLIHRLPPRIVSVRNYSGFDSQNFCNLLLSFD</sequence>
<reference evidence="1" key="1">
    <citation type="journal article" date="2011" name="Proc. Natl. Acad. Sci. U.S.A.">
        <title>The genome of the fire ant Solenopsis invicta.</title>
        <authorList>
            <person name="Wurm Y."/>
            <person name="Wang J."/>
            <person name="Riba-Grognuz O."/>
            <person name="Corona M."/>
            <person name="Nygaard S."/>
            <person name="Hunt B.G."/>
            <person name="Ingram K.K."/>
            <person name="Falquet L."/>
            <person name="Nipitwattanaphon M."/>
            <person name="Gotzek D."/>
            <person name="Dijkstra M.B."/>
            <person name="Oettler J."/>
            <person name="Comtesse F."/>
            <person name="Shih C.J."/>
            <person name="Wu W.J."/>
            <person name="Yang C.C."/>
            <person name="Thomas J."/>
            <person name="Beaudoing E."/>
            <person name="Pradervand S."/>
            <person name="Flegel V."/>
            <person name="Cook E.D."/>
            <person name="Fabbretti R."/>
            <person name="Stockinger H."/>
            <person name="Long L."/>
            <person name="Farmerie W.G."/>
            <person name="Oakey J."/>
            <person name="Boomsma J.J."/>
            <person name="Pamilo P."/>
            <person name="Yi S.V."/>
            <person name="Heinze J."/>
            <person name="Goodisman M.A."/>
            <person name="Farinelli L."/>
            <person name="Harshman K."/>
            <person name="Hulo N."/>
            <person name="Cerutti L."/>
            <person name="Xenarios I."/>
            <person name="Shoemaker D."/>
            <person name="Keller L."/>
        </authorList>
    </citation>
    <scope>NUCLEOTIDE SEQUENCE [LARGE SCALE GENOMIC DNA]</scope>
</reference>